<proteinExistence type="predicted"/>
<comment type="caution">
    <text evidence="1">The sequence shown here is derived from an EMBL/GenBank/DDBJ whole genome shotgun (WGS) entry which is preliminary data.</text>
</comment>
<organism evidence="1 2">
    <name type="scientific">Prorocentrum cordatum</name>
    <dbReference type="NCBI Taxonomy" id="2364126"/>
    <lineage>
        <taxon>Eukaryota</taxon>
        <taxon>Sar</taxon>
        <taxon>Alveolata</taxon>
        <taxon>Dinophyceae</taxon>
        <taxon>Prorocentrales</taxon>
        <taxon>Prorocentraceae</taxon>
        <taxon>Prorocentrum</taxon>
    </lineage>
</organism>
<evidence type="ECO:0000313" key="1">
    <source>
        <dbReference type="EMBL" id="CAK0876748.1"/>
    </source>
</evidence>
<sequence length="194" mass="20271">DIEAEISDVGAQVSFHVYADGTGLGASECRPVGSAGVAKTILKKSVSQDAKSLGAVDPVRGARTRISDEPVRGSIKMWKGAFGWITPNEPIAHPLFKGEIYLGAKDVENPETLALGTEVQFYVYADSQGLGAENATPWTDAITTTEMPKGPAASVASLGGSVLKAKPKGMASIPTGTDPELAARLNAWMWDRGG</sequence>
<dbReference type="Gene3D" id="2.40.50.140">
    <property type="entry name" value="Nucleic acid-binding proteins"/>
    <property type="match status" value="1"/>
</dbReference>
<evidence type="ECO:0000313" key="2">
    <source>
        <dbReference type="Proteomes" id="UP001189429"/>
    </source>
</evidence>
<protein>
    <submittedName>
        <fullName evidence="1">Uncharacterized protein</fullName>
    </submittedName>
</protein>
<dbReference type="InterPro" id="IPR012340">
    <property type="entry name" value="NA-bd_OB-fold"/>
</dbReference>
<accession>A0ABN9VWL9</accession>
<dbReference type="SUPFAM" id="SSF50249">
    <property type="entry name" value="Nucleic acid-binding proteins"/>
    <property type="match status" value="1"/>
</dbReference>
<dbReference type="EMBL" id="CAUYUJ010017661">
    <property type="protein sequence ID" value="CAK0876748.1"/>
    <property type="molecule type" value="Genomic_DNA"/>
</dbReference>
<reference evidence="1" key="1">
    <citation type="submission" date="2023-10" db="EMBL/GenBank/DDBJ databases">
        <authorList>
            <person name="Chen Y."/>
            <person name="Shah S."/>
            <person name="Dougan E. K."/>
            <person name="Thang M."/>
            <person name="Chan C."/>
        </authorList>
    </citation>
    <scope>NUCLEOTIDE SEQUENCE [LARGE SCALE GENOMIC DNA]</scope>
</reference>
<name>A0ABN9VWL9_9DINO</name>
<gene>
    <name evidence="1" type="ORF">PCOR1329_LOCUS61003</name>
</gene>
<dbReference type="Proteomes" id="UP001189429">
    <property type="component" value="Unassembled WGS sequence"/>
</dbReference>
<keyword evidence="2" id="KW-1185">Reference proteome</keyword>
<feature type="non-terminal residue" evidence="1">
    <location>
        <position position="1"/>
    </location>
</feature>